<evidence type="ECO:0000259" key="1">
    <source>
        <dbReference type="Pfam" id="PF17032"/>
    </source>
</evidence>
<feature type="domain" description="Zinc-ribbon 15" evidence="1">
    <location>
        <begin position="22"/>
        <end position="126"/>
    </location>
</feature>
<dbReference type="PANTHER" id="PTHR36718">
    <property type="entry name" value="OS05G0435400 PROTEIN"/>
    <property type="match status" value="1"/>
</dbReference>
<dbReference type="Pfam" id="PF17032">
    <property type="entry name" value="Zn_ribbon_15"/>
    <property type="match status" value="1"/>
</dbReference>
<dbReference type="PATRIC" id="fig|931276.5.peg.3566"/>
<dbReference type="STRING" id="36745.CLSAP_33140"/>
<name>M1MRD7_9CLOT</name>
<dbReference type="KEGG" id="csr:Cspa_c35400"/>
<organism evidence="2 3">
    <name type="scientific">Clostridium saccharoperbutylacetonicum N1-4(HMT)</name>
    <dbReference type="NCBI Taxonomy" id="931276"/>
    <lineage>
        <taxon>Bacteria</taxon>
        <taxon>Bacillati</taxon>
        <taxon>Bacillota</taxon>
        <taxon>Clostridia</taxon>
        <taxon>Eubacteriales</taxon>
        <taxon>Clostridiaceae</taxon>
        <taxon>Clostridium</taxon>
    </lineage>
</organism>
<keyword evidence="3" id="KW-1185">Reference proteome</keyword>
<dbReference type="Proteomes" id="UP000011728">
    <property type="component" value="Chromosome"/>
</dbReference>
<dbReference type="RefSeq" id="WP_015393617.1">
    <property type="nucleotide sequence ID" value="NC_020291.1"/>
</dbReference>
<dbReference type="HOGENOM" id="CLU_138383_0_0_9"/>
<dbReference type="PANTHER" id="PTHR36718:SF1">
    <property type="entry name" value="DOUBLE ZINC RIBBON PROTEIN MJ0416"/>
    <property type="match status" value="1"/>
</dbReference>
<evidence type="ECO:0000313" key="3">
    <source>
        <dbReference type="Proteomes" id="UP000011728"/>
    </source>
</evidence>
<dbReference type="EMBL" id="CP004121">
    <property type="protein sequence ID" value="AGF57301.1"/>
    <property type="molecule type" value="Genomic_DNA"/>
</dbReference>
<protein>
    <recommendedName>
        <fullName evidence="1">Zinc-ribbon 15 domain-containing protein</fullName>
    </recommendedName>
</protein>
<proteinExistence type="predicted"/>
<dbReference type="AlphaFoldDB" id="M1MRD7"/>
<sequence>MFFIGIFGIESKEKEITIIDNINCNRCKSTVKGHLIKSYDFFHFFFIPIFKWNEKYYLVCENCNEVYGIKKEKGKAIERGENINITYWDLYDLDQKQYGSNVYGKTVCRNCKNEVDGNFKFCPYCGTKID</sequence>
<gene>
    <name evidence="2" type="ORF">Cspa_c35400</name>
</gene>
<reference evidence="2 3" key="1">
    <citation type="submission" date="2013-02" db="EMBL/GenBank/DDBJ databases">
        <title>Genome sequence of Clostridium saccharoperbutylacetonicum N1-4(HMT).</title>
        <authorList>
            <person name="Poehlein A."/>
            <person name="Daniel R."/>
        </authorList>
    </citation>
    <scope>NUCLEOTIDE SEQUENCE [LARGE SCALE GENOMIC DNA]</scope>
    <source>
        <strain evidence="3">N1-4(HMT)</strain>
    </source>
</reference>
<dbReference type="InterPro" id="IPR031493">
    <property type="entry name" value="Zinc_ribbon_15"/>
</dbReference>
<evidence type="ECO:0000313" key="2">
    <source>
        <dbReference type="EMBL" id="AGF57301.1"/>
    </source>
</evidence>
<dbReference type="OrthoDB" id="4377018at2"/>
<accession>M1MRD7</accession>
<dbReference type="InterPro" id="IPR053281">
    <property type="entry name" value="Double_zinc_ribbon"/>
</dbReference>
<dbReference type="eggNOG" id="ENOG5033H8F">
    <property type="taxonomic scope" value="Bacteria"/>
</dbReference>